<dbReference type="GO" id="GO:0006893">
    <property type="term" value="P:Golgi to plasma membrane transport"/>
    <property type="evidence" value="ECO:0007669"/>
    <property type="project" value="TreeGrafter"/>
</dbReference>
<comment type="caution">
    <text evidence="3">The sequence shown here is derived from an EMBL/GenBank/DDBJ whole genome shotgun (WGS) entry which is preliminary data.</text>
</comment>
<dbReference type="InterPro" id="IPR048747">
    <property type="entry name" value="CCDC93_N"/>
</dbReference>
<dbReference type="OrthoDB" id="16092at2759"/>
<organism evidence="3 4">
    <name type="scientific">Caenorhabditis nigoni</name>
    <dbReference type="NCBI Taxonomy" id="1611254"/>
    <lineage>
        <taxon>Eukaryota</taxon>
        <taxon>Metazoa</taxon>
        <taxon>Ecdysozoa</taxon>
        <taxon>Nematoda</taxon>
        <taxon>Chromadorea</taxon>
        <taxon>Rhabditida</taxon>
        <taxon>Rhabditina</taxon>
        <taxon>Rhabditomorpha</taxon>
        <taxon>Rhabditoidea</taxon>
        <taxon>Rhabditidae</taxon>
        <taxon>Peloderinae</taxon>
        <taxon>Caenorhabditis</taxon>
    </lineage>
</organism>
<feature type="coiled-coil region" evidence="1">
    <location>
        <begin position="353"/>
        <end position="380"/>
    </location>
</feature>
<sequence>MSSKIKMKCCICSPNVPDTPIVLDKKIKSQITIQYLLDRLSDCGYHRARVKNLSNYDKIFGGISWATKNIDPNHRDIFMEKSSKMKKTLGAKRTECLEIAHRLKVHKEYPHPLTEDDLINLNLVPIYALWQWLYPKIEEEDAKYHRHWDYIKHFKVKYESPEIAAQTFEKLMRQNNRNCVERLNCFNLGMLLEENESIEDLFQSYFEYESTGTQIKQTLDQMDKKDGGENSNEIYIDKIAGLNIIGLKRQLEGALIRYSPIHQKLFRERVDLEEKLRHFRSCEKSIPNAEKLSRDVGKTCDDLEQIKNKAYNNFMESTISSIDKKLGRIELAHQVPHAKLEEKQKGIDWKTILKKSSELLEAIRQDYKRYTELGEQEEEKMESDDDIVNEVCEIADIAENAMNSCKDVFDFIENLPPATSEYESTNRRICEAIAFDAHHMFVDLSWKTGIFRNEVRIMKEELDAEKIKNNSVIRKNETQKTVDSLNANLREASLMIPRWQALLGLPYQ</sequence>
<name>A0A2G5T2G7_9PELO</name>
<dbReference type="PANTHER" id="PTHR16441">
    <property type="entry name" value="FIDIPIDINE"/>
    <property type="match status" value="1"/>
</dbReference>
<keyword evidence="4" id="KW-1185">Reference proteome</keyword>
<evidence type="ECO:0000259" key="2">
    <source>
        <dbReference type="Pfam" id="PF21673"/>
    </source>
</evidence>
<dbReference type="PANTHER" id="PTHR16441:SF0">
    <property type="entry name" value="COILED-COIL DOMAIN-CONTAINING PROTEIN 93"/>
    <property type="match status" value="1"/>
</dbReference>
<accession>A0A2G5T2G7</accession>
<keyword evidence="1" id="KW-0175">Coiled coil</keyword>
<dbReference type="STRING" id="1611254.A0A2G5T2G7"/>
<proteinExistence type="predicted"/>
<protein>
    <recommendedName>
        <fullName evidence="2">CCDC93 N-terminal domain-containing protein</fullName>
    </recommendedName>
</protein>
<dbReference type="EMBL" id="PDUG01000006">
    <property type="protein sequence ID" value="PIC21450.1"/>
    <property type="molecule type" value="Genomic_DNA"/>
</dbReference>
<dbReference type="InterPro" id="IPR039116">
    <property type="entry name" value="CCDC93"/>
</dbReference>
<dbReference type="Pfam" id="PF21673">
    <property type="entry name" value="CCDC93_N"/>
    <property type="match status" value="1"/>
</dbReference>
<dbReference type="AlphaFoldDB" id="A0A2G5T2G7"/>
<dbReference type="Proteomes" id="UP000230233">
    <property type="component" value="Chromosome X"/>
</dbReference>
<evidence type="ECO:0000313" key="4">
    <source>
        <dbReference type="Proteomes" id="UP000230233"/>
    </source>
</evidence>
<gene>
    <name evidence="3" type="primary">Cnig_chr_X.g26276</name>
    <name evidence="3" type="ORF">B9Z55_026276</name>
</gene>
<evidence type="ECO:0000256" key="1">
    <source>
        <dbReference type="SAM" id="Coils"/>
    </source>
</evidence>
<reference evidence="4" key="1">
    <citation type="submission" date="2017-10" db="EMBL/GenBank/DDBJ databases">
        <title>Rapid genome shrinkage in a self-fertile nematode reveals novel sperm competition proteins.</title>
        <authorList>
            <person name="Yin D."/>
            <person name="Schwarz E.M."/>
            <person name="Thomas C.G."/>
            <person name="Felde R.L."/>
            <person name="Korf I.F."/>
            <person name="Cutter A.D."/>
            <person name="Schartner C.M."/>
            <person name="Ralston E.J."/>
            <person name="Meyer B.J."/>
            <person name="Haag E.S."/>
        </authorList>
    </citation>
    <scope>NUCLEOTIDE SEQUENCE [LARGE SCALE GENOMIC DNA]</scope>
    <source>
        <strain evidence="4">JU1422</strain>
    </source>
</reference>
<feature type="domain" description="CCDC93 N-terminal" evidence="2">
    <location>
        <begin position="28"/>
        <end position="139"/>
    </location>
</feature>
<evidence type="ECO:0000313" key="3">
    <source>
        <dbReference type="EMBL" id="PIC21450.1"/>
    </source>
</evidence>